<proteinExistence type="predicted"/>
<accession>A0A0E9XZX3</accession>
<dbReference type="InterPro" id="IPR036048">
    <property type="entry name" value="Interleukin_8-like_sf"/>
</dbReference>
<protein>
    <recommendedName>
        <fullName evidence="3">Chemokine interleukin-8-like domain-containing protein</fullName>
    </recommendedName>
</protein>
<sequence length="66" mass="7118">MVVSWHKTSSSCAKAAYVFVTKRGRLICVDPTHSWVRSHAAKVDSRSATTVAPGTSKMNTKAEGQP</sequence>
<dbReference type="AlphaFoldDB" id="A0A0E9XZX3"/>
<feature type="region of interest" description="Disordered" evidence="2">
    <location>
        <begin position="46"/>
        <end position="66"/>
    </location>
</feature>
<reference evidence="4" key="2">
    <citation type="journal article" date="2015" name="Fish Shellfish Immunol.">
        <title>Early steps in the European eel (Anguilla anguilla)-Vibrio vulnificus interaction in the gills: Role of the RtxA13 toxin.</title>
        <authorList>
            <person name="Callol A."/>
            <person name="Pajuelo D."/>
            <person name="Ebbesson L."/>
            <person name="Teles M."/>
            <person name="MacKenzie S."/>
            <person name="Amaro C."/>
        </authorList>
    </citation>
    <scope>NUCLEOTIDE SEQUENCE</scope>
</reference>
<evidence type="ECO:0000313" key="4">
    <source>
        <dbReference type="EMBL" id="JAI07224.1"/>
    </source>
</evidence>
<dbReference type="EMBL" id="GBXM01001354">
    <property type="protein sequence ID" value="JAI07224.1"/>
    <property type="molecule type" value="Transcribed_RNA"/>
</dbReference>
<dbReference type="Pfam" id="PF00048">
    <property type="entry name" value="IL8"/>
    <property type="match status" value="1"/>
</dbReference>
<feature type="domain" description="Chemokine interleukin-8-like" evidence="3">
    <location>
        <begin position="2"/>
        <end position="38"/>
    </location>
</feature>
<feature type="compositionally biased region" description="Polar residues" evidence="2">
    <location>
        <begin position="46"/>
        <end position="59"/>
    </location>
</feature>
<name>A0A0E9XZX3_ANGAN</name>
<dbReference type="GO" id="GO:0005615">
    <property type="term" value="C:extracellular space"/>
    <property type="evidence" value="ECO:0007669"/>
    <property type="project" value="UniProtKB-KW"/>
</dbReference>
<dbReference type="InterPro" id="IPR001811">
    <property type="entry name" value="Chemokine_IL8-like_dom"/>
</dbReference>
<dbReference type="Gene3D" id="2.40.50.40">
    <property type="match status" value="1"/>
</dbReference>
<keyword evidence="1" id="KW-0202">Cytokine</keyword>
<dbReference type="SUPFAM" id="SSF54117">
    <property type="entry name" value="Interleukin 8-like chemokines"/>
    <property type="match status" value="1"/>
</dbReference>
<dbReference type="GO" id="GO:0008009">
    <property type="term" value="F:chemokine activity"/>
    <property type="evidence" value="ECO:0007669"/>
    <property type="project" value="InterPro"/>
</dbReference>
<evidence type="ECO:0000259" key="3">
    <source>
        <dbReference type="Pfam" id="PF00048"/>
    </source>
</evidence>
<evidence type="ECO:0000256" key="2">
    <source>
        <dbReference type="SAM" id="MobiDB-lite"/>
    </source>
</evidence>
<dbReference type="GO" id="GO:0006955">
    <property type="term" value="P:immune response"/>
    <property type="evidence" value="ECO:0007669"/>
    <property type="project" value="InterPro"/>
</dbReference>
<reference evidence="4" key="1">
    <citation type="submission" date="2014-11" db="EMBL/GenBank/DDBJ databases">
        <authorList>
            <person name="Amaro Gonzalez C."/>
        </authorList>
    </citation>
    <scope>NUCLEOTIDE SEQUENCE</scope>
</reference>
<evidence type="ECO:0000256" key="1">
    <source>
        <dbReference type="ARBA" id="ARBA00022514"/>
    </source>
</evidence>
<organism evidence="4">
    <name type="scientific">Anguilla anguilla</name>
    <name type="common">European freshwater eel</name>
    <name type="synonym">Muraena anguilla</name>
    <dbReference type="NCBI Taxonomy" id="7936"/>
    <lineage>
        <taxon>Eukaryota</taxon>
        <taxon>Metazoa</taxon>
        <taxon>Chordata</taxon>
        <taxon>Craniata</taxon>
        <taxon>Vertebrata</taxon>
        <taxon>Euteleostomi</taxon>
        <taxon>Actinopterygii</taxon>
        <taxon>Neopterygii</taxon>
        <taxon>Teleostei</taxon>
        <taxon>Anguilliformes</taxon>
        <taxon>Anguillidae</taxon>
        <taxon>Anguilla</taxon>
    </lineage>
</organism>